<keyword evidence="5" id="KW-0560">Oxidoreductase</keyword>
<sequence length="358" mass="38828">MSEYTSYDLVEWGELFEKRYHKLPKPTGVEVLIKVTAAGLCHSDLHIKKGYMDLGQEGQLRFTERGAKLPMTYGHEIAGIVESVGDDVTNVKCGQQVLVYPWIGCGDCSACQDDRESDCIAMRVIGLKQNGGFATHCLVENEKYLVDIEGLDATAVVPHACSGITVFNALEKLGELREYEWLAIIGCGGLGMNAIAIARAKAFNNIIAVDIDDAKLDAALDMGATKALNSSRDDAVTELQRLAENNLMGVIDTFGGAATAHIAVRALCKAGRYVIVGQAGGDFQMPQVWLTQKAMTVRGSHVGNSPQLRALIDMVRAGKIKQMPIERRPLSEINQAMDDLEAGNVTGRIVFQPDEAND</sequence>
<dbReference type="CDD" id="cd08240">
    <property type="entry name" value="6_hydroxyhexanoate_dh_like"/>
    <property type="match status" value="1"/>
</dbReference>
<dbReference type="Gene3D" id="3.90.180.10">
    <property type="entry name" value="Medium-chain alcohol dehydrogenases, catalytic domain"/>
    <property type="match status" value="1"/>
</dbReference>
<accession>A0A382E060</accession>
<evidence type="ECO:0000313" key="7">
    <source>
        <dbReference type="EMBL" id="SVB43809.1"/>
    </source>
</evidence>
<organism evidence="7">
    <name type="scientific">marine metagenome</name>
    <dbReference type="NCBI Taxonomy" id="408172"/>
    <lineage>
        <taxon>unclassified sequences</taxon>
        <taxon>metagenomes</taxon>
        <taxon>ecological metagenomes</taxon>
    </lineage>
</organism>
<evidence type="ECO:0000256" key="5">
    <source>
        <dbReference type="ARBA" id="ARBA00023002"/>
    </source>
</evidence>
<proteinExistence type="inferred from homology"/>
<name>A0A382E060_9ZZZZ</name>
<dbReference type="InterPro" id="IPR020843">
    <property type="entry name" value="ER"/>
</dbReference>
<dbReference type="SMART" id="SM00829">
    <property type="entry name" value="PKS_ER"/>
    <property type="match status" value="1"/>
</dbReference>
<dbReference type="InterPro" id="IPR002328">
    <property type="entry name" value="ADH_Zn_CS"/>
</dbReference>
<evidence type="ECO:0000256" key="3">
    <source>
        <dbReference type="ARBA" id="ARBA00022723"/>
    </source>
</evidence>
<comment type="similarity">
    <text evidence="2">Belongs to the zinc-containing alcohol dehydrogenase family.</text>
</comment>
<keyword evidence="3" id="KW-0479">Metal-binding</keyword>
<dbReference type="EMBL" id="UINC01041904">
    <property type="protein sequence ID" value="SVB43809.1"/>
    <property type="molecule type" value="Genomic_DNA"/>
</dbReference>
<dbReference type="AlphaFoldDB" id="A0A382E060"/>
<evidence type="ECO:0000256" key="4">
    <source>
        <dbReference type="ARBA" id="ARBA00022833"/>
    </source>
</evidence>
<feature type="domain" description="Enoyl reductase (ER)" evidence="6">
    <location>
        <begin position="5"/>
        <end position="351"/>
    </location>
</feature>
<dbReference type="InterPro" id="IPR011032">
    <property type="entry name" value="GroES-like_sf"/>
</dbReference>
<dbReference type="GO" id="GO:0008270">
    <property type="term" value="F:zinc ion binding"/>
    <property type="evidence" value="ECO:0007669"/>
    <property type="project" value="InterPro"/>
</dbReference>
<evidence type="ECO:0000256" key="2">
    <source>
        <dbReference type="ARBA" id="ARBA00008072"/>
    </source>
</evidence>
<dbReference type="Pfam" id="PF08240">
    <property type="entry name" value="ADH_N"/>
    <property type="match status" value="1"/>
</dbReference>
<dbReference type="InterPro" id="IPR013154">
    <property type="entry name" value="ADH-like_N"/>
</dbReference>
<dbReference type="Gene3D" id="3.40.50.720">
    <property type="entry name" value="NAD(P)-binding Rossmann-like Domain"/>
    <property type="match status" value="1"/>
</dbReference>
<dbReference type="InterPro" id="IPR036291">
    <property type="entry name" value="NAD(P)-bd_dom_sf"/>
</dbReference>
<protein>
    <recommendedName>
        <fullName evidence="6">Enoyl reductase (ER) domain-containing protein</fullName>
    </recommendedName>
</protein>
<keyword evidence="4" id="KW-0862">Zinc</keyword>
<dbReference type="Pfam" id="PF00107">
    <property type="entry name" value="ADH_zinc_N"/>
    <property type="match status" value="1"/>
</dbReference>
<dbReference type="PANTHER" id="PTHR42940:SF8">
    <property type="entry name" value="VACUOLAR PROTEIN SORTING-ASSOCIATED PROTEIN 11"/>
    <property type="match status" value="1"/>
</dbReference>
<dbReference type="PROSITE" id="PS00059">
    <property type="entry name" value="ADH_ZINC"/>
    <property type="match status" value="1"/>
</dbReference>
<reference evidence="7" key="1">
    <citation type="submission" date="2018-05" db="EMBL/GenBank/DDBJ databases">
        <authorList>
            <person name="Lanie J.A."/>
            <person name="Ng W.-L."/>
            <person name="Kazmierczak K.M."/>
            <person name="Andrzejewski T.M."/>
            <person name="Davidsen T.M."/>
            <person name="Wayne K.J."/>
            <person name="Tettelin H."/>
            <person name="Glass J.I."/>
            <person name="Rusch D."/>
            <person name="Podicherti R."/>
            <person name="Tsui H.-C.T."/>
            <person name="Winkler M.E."/>
        </authorList>
    </citation>
    <scope>NUCLEOTIDE SEQUENCE</scope>
</reference>
<comment type="cofactor">
    <cofactor evidence="1">
        <name>Zn(2+)</name>
        <dbReference type="ChEBI" id="CHEBI:29105"/>
    </cofactor>
</comment>
<dbReference type="GO" id="GO:0016491">
    <property type="term" value="F:oxidoreductase activity"/>
    <property type="evidence" value="ECO:0007669"/>
    <property type="project" value="UniProtKB-KW"/>
</dbReference>
<evidence type="ECO:0000259" key="6">
    <source>
        <dbReference type="SMART" id="SM00829"/>
    </source>
</evidence>
<dbReference type="InterPro" id="IPR013149">
    <property type="entry name" value="ADH-like_C"/>
</dbReference>
<dbReference type="SUPFAM" id="SSF50129">
    <property type="entry name" value="GroES-like"/>
    <property type="match status" value="1"/>
</dbReference>
<gene>
    <name evidence="7" type="ORF">METZ01_LOCUS196663</name>
</gene>
<evidence type="ECO:0000256" key="1">
    <source>
        <dbReference type="ARBA" id="ARBA00001947"/>
    </source>
</evidence>
<dbReference type="SUPFAM" id="SSF51735">
    <property type="entry name" value="NAD(P)-binding Rossmann-fold domains"/>
    <property type="match status" value="1"/>
</dbReference>
<dbReference type="PANTHER" id="PTHR42940">
    <property type="entry name" value="ALCOHOL DEHYDROGENASE 1-RELATED"/>
    <property type="match status" value="1"/>
</dbReference>